<proteinExistence type="predicted"/>
<protein>
    <submittedName>
        <fullName evidence="1">Uncharacterized protein</fullName>
    </submittedName>
</protein>
<evidence type="ECO:0000313" key="1">
    <source>
        <dbReference type="EMBL" id="CAF4475395.1"/>
    </source>
</evidence>
<feature type="non-terminal residue" evidence="1">
    <location>
        <position position="270"/>
    </location>
</feature>
<evidence type="ECO:0000313" key="2">
    <source>
        <dbReference type="Proteomes" id="UP000682733"/>
    </source>
</evidence>
<sequence length="270" mass="32066">MNYVYYQEHFNLENFVQLLVTEQNTNTITTKVTIYARTSSYILGLNEKTKSHLFTNDNNLRIGILNLSTINNEIDLREKFDSFKNNKVQDILIIVIDAKYGTNIEHIPYVRELIDKTECTNNILNNLHSFTSNNIMHLRTIQQHQLFLRKYFIMLLHSPSQEIFNQSYYPSIYLYDWDFYFFDTCAPNTAFHLQKMLSILCSSSKQSMHEPQQKTTNDNVLCDLNILFDESIWEFCSRLQMLMQELPLELKKSNAHDFYERNTNIAKRVH</sequence>
<organism evidence="1 2">
    <name type="scientific">Didymodactylos carnosus</name>
    <dbReference type="NCBI Taxonomy" id="1234261"/>
    <lineage>
        <taxon>Eukaryota</taxon>
        <taxon>Metazoa</taxon>
        <taxon>Spiralia</taxon>
        <taxon>Gnathifera</taxon>
        <taxon>Rotifera</taxon>
        <taxon>Eurotatoria</taxon>
        <taxon>Bdelloidea</taxon>
        <taxon>Philodinida</taxon>
        <taxon>Philodinidae</taxon>
        <taxon>Didymodactylos</taxon>
    </lineage>
</organism>
<dbReference type="AlphaFoldDB" id="A0A8S2X2K3"/>
<dbReference type="EMBL" id="CAJOBA010088885">
    <property type="protein sequence ID" value="CAF4475395.1"/>
    <property type="molecule type" value="Genomic_DNA"/>
</dbReference>
<comment type="caution">
    <text evidence="1">The sequence shown here is derived from an EMBL/GenBank/DDBJ whole genome shotgun (WGS) entry which is preliminary data.</text>
</comment>
<reference evidence="1" key="1">
    <citation type="submission" date="2021-02" db="EMBL/GenBank/DDBJ databases">
        <authorList>
            <person name="Nowell W R."/>
        </authorList>
    </citation>
    <scope>NUCLEOTIDE SEQUENCE</scope>
</reference>
<accession>A0A8S2X2K3</accession>
<dbReference type="Proteomes" id="UP000682733">
    <property type="component" value="Unassembled WGS sequence"/>
</dbReference>
<gene>
    <name evidence="1" type="ORF">TMI583_LOCUS46893</name>
</gene>
<name>A0A8S2X2K3_9BILA</name>